<accession>A0A212C3L7</accession>
<comment type="caution">
    <text evidence="1">The sequence shown here is derived from an EMBL/GenBank/DDBJ whole genome shotgun (WGS) entry which is preliminary data.</text>
</comment>
<dbReference type="GO" id="GO:0016020">
    <property type="term" value="C:membrane"/>
    <property type="evidence" value="ECO:0007669"/>
    <property type="project" value="GOC"/>
</dbReference>
<proteinExistence type="predicted"/>
<dbReference type="OrthoDB" id="690928at2759"/>
<dbReference type="GO" id="GO:0006506">
    <property type="term" value="P:GPI anchor biosynthetic process"/>
    <property type="evidence" value="ECO:0007669"/>
    <property type="project" value="TreeGrafter"/>
</dbReference>
<name>A0A212C3L7_CEREH</name>
<dbReference type="EMBL" id="MKHE01000031">
    <property type="protein sequence ID" value="OWK00591.1"/>
    <property type="molecule type" value="Genomic_DNA"/>
</dbReference>
<gene>
    <name evidence="1" type="ORF">Celaphus_00019552</name>
</gene>
<dbReference type="PANTHER" id="PTHR46346:SF1">
    <property type="entry name" value="PHOSPHATIDYLINOSITOL N-ACETYLGLUCOSAMINYLTRANSFERASE SUBUNIT P"/>
    <property type="match status" value="1"/>
</dbReference>
<keyword evidence="2" id="KW-1185">Reference proteome</keyword>
<dbReference type="PANTHER" id="PTHR46346">
    <property type="entry name" value="PHOSPHATIDYLINOSITOL N-ACETYLGLUCOSAMINYLTRANSFERASE SUBUNIT P"/>
    <property type="match status" value="1"/>
</dbReference>
<evidence type="ECO:0000313" key="2">
    <source>
        <dbReference type="Proteomes" id="UP000242450"/>
    </source>
</evidence>
<dbReference type="Proteomes" id="UP000242450">
    <property type="component" value="Chromosome 31"/>
</dbReference>
<dbReference type="InterPro" id="IPR052263">
    <property type="entry name" value="GPI_Anchor_Biosynth"/>
</dbReference>
<dbReference type="AlphaFoldDB" id="A0A212C3L7"/>
<evidence type="ECO:0000313" key="1">
    <source>
        <dbReference type="EMBL" id="OWK00591.1"/>
    </source>
</evidence>
<reference evidence="1 2" key="1">
    <citation type="journal article" date="2018" name="Mol. Genet. Genomics">
        <title>The red deer Cervus elaphus genome CerEla1.0: sequencing, annotating, genes, and chromosomes.</title>
        <authorList>
            <person name="Bana N.A."/>
            <person name="Nyiri A."/>
            <person name="Nagy J."/>
            <person name="Frank K."/>
            <person name="Nagy T."/>
            <person name="Steger V."/>
            <person name="Schiller M."/>
            <person name="Lakatos P."/>
            <person name="Sugar L."/>
            <person name="Horn P."/>
            <person name="Barta E."/>
            <person name="Orosz L."/>
        </authorList>
    </citation>
    <scope>NUCLEOTIDE SEQUENCE [LARGE SCALE GENOMIC DNA]</scope>
    <source>
        <strain evidence="1">Hungarian</strain>
    </source>
</reference>
<dbReference type="GO" id="GO:0005783">
    <property type="term" value="C:endoplasmic reticulum"/>
    <property type="evidence" value="ECO:0007669"/>
    <property type="project" value="TreeGrafter"/>
</dbReference>
<protein>
    <submittedName>
        <fullName evidence="1">Uncharacterized protein</fullName>
    </submittedName>
</protein>
<sequence>MVENSPLPFPERAFYGCLRSAPNVGLIYWSRNYSAVPLLAYLRVTIVTHSIVLFGINLTSTSPVNSIHVQSQITMLKKSIAEEMPRGHPVLEDIPTSEVN</sequence>
<organism evidence="1 2">
    <name type="scientific">Cervus elaphus hippelaphus</name>
    <name type="common">European red deer</name>
    <dbReference type="NCBI Taxonomy" id="46360"/>
    <lineage>
        <taxon>Eukaryota</taxon>
        <taxon>Metazoa</taxon>
        <taxon>Chordata</taxon>
        <taxon>Craniata</taxon>
        <taxon>Vertebrata</taxon>
        <taxon>Euteleostomi</taxon>
        <taxon>Mammalia</taxon>
        <taxon>Eutheria</taxon>
        <taxon>Laurasiatheria</taxon>
        <taxon>Artiodactyla</taxon>
        <taxon>Ruminantia</taxon>
        <taxon>Pecora</taxon>
        <taxon>Cervidae</taxon>
        <taxon>Cervinae</taxon>
        <taxon>Cervus</taxon>
    </lineage>
</organism>